<dbReference type="AlphaFoldDB" id="A0A0K2TNT8"/>
<keyword evidence="5" id="KW-0560">Oxidoreductase</keyword>
<evidence type="ECO:0000256" key="5">
    <source>
        <dbReference type="ARBA" id="ARBA00023002"/>
    </source>
</evidence>
<dbReference type="PANTHER" id="PTHR10755">
    <property type="entry name" value="COPROPORPHYRINOGEN III OXIDASE, MITOCHONDRIAL"/>
    <property type="match status" value="1"/>
</dbReference>
<comment type="pathway">
    <text evidence="1">Porphyrin-containing compound metabolism; protoporphyrin-IX biosynthesis; protoporphyrinogen-IX from coproporphyrinogen-III (O2 route): step 1/1.</text>
</comment>
<keyword evidence="7" id="KW-0627">Porphyrin biosynthesis</keyword>
<proteinExistence type="inferred from homology"/>
<accession>A0A0K2TNT8</accession>
<dbReference type="SUPFAM" id="SSF102886">
    <property type="entry name" value="Coproporphyrinogen III oxidase"/>
    <property type="match status" value="1"/>
</dbReference>
<dbReference type="PRINTS" id="PR00073">
    <property type="entry name" value="COPRGNOXDASE"/>
</dbReference>
<name>A0A0K2TNT8_LEPSM</name>
<organism evidence="8">
    <name type="scientific">Lepeophtheirus salmonis</name>
    <name type="common">Salmon louse</name>
    <name type="synonym">Caligus salmonis</name>
    <dbReference type="NCBI Taxonomy" id="72036"/>
    <lineage>
        <taxon>Eukaryota</taxon>
        <taxon>Metazoa</taxon>
        <taxon>Ecdysozoa</taxon>
        <taxon>Arthropoda</taxon>
        <taxon>Crustacea</taxon>
        <taxon>Multicrustacea</taxon>
        <taxon>Hexanauplia</taxon>
        <taxon>Copepoda</taxon>
        <taxon>Siphonostomatoida</taxon>
        <taxon>Caligidae</taxon>
        <taxon>Lepeophtheirus</taxon>
    </lineage>
</organism>
<evidence type="ECO:0000256" key="2">
    <source>
        <dbReference type="ARBA" id="ARBA00010644"/>
    </source>
</evidence>
<dbReference type="UniPathway" id="UPA00251">
    <property type="reaction ID" value="UER00322"/>
</dbReference>
<dbReference type="InterPro" id="IPR001260">
    <property type="entry name" value="Coprogen_oxidase_aer"/>
</dbReference>
<gene>
    <name evidence="8" type="primary">Dana\GF15439</name>
</gene>
<comment type="similarity">
    <text evidence="2">Belongs to the aerobic coproporphyrinogen-III oxidase family.</text>
</comment>
<dbReference type="Pfam" id="PF01218">
    <property type="entry name" value="Coprogen_oxidas"/>
    <property type="match status" value="1"/>
</dbReference>
<evidence type="ECO:0000256" key="3">
    <source>
        <dbReference type="ARBA" id="ARBA00011738"/>
    </source>
</evidence>
<sequence length="369" mass="42686">MLRTLCSCLAVSGITMIKKGALLAQSYEEEIVTSIKRYPLAIDKKWMAEPLTDEATREAKKDAIRTRMELIVMKIQSQLCRVLEDEEDPKYRFKVDRWTREEGGGGITCVLQDGKTFEKAGVNVSVVYGRIPPSAVAQMNAKGKKLPEGKEMPFFACGISSVIHPKNPNVPTMHFNFRYFEVEEDKDRSRWWFGGGCDLTPYFLDEDDAKHFHRTLKSVCDSHNPKYYTKFKSWCDDYFRIKHRNIALGIGGIFFDDLDTPNQEDCFKFVGDCMNAVIPAYLPIVKKNRDAPYSYGDRQWQLIKRGHFVEFNLVYDRGTKFGLYTPGARHESILMSLPFEAKWEYRHSILEGSKEHTLTEVLRNPRQWV</sequence>
<reference evidence="8" key="1">
    <citation type="submission" date="2014-05" db="EMBL/GenBank/DDBJ databases">
        <authorList>
            <person name="Chronopoulou M."/>
        </authorList>
    </citation>
    <scope>NUCLEOTIDE SEQUENCE</scope>
    <source>
        <tissue evidence="8">Whole organism</tissue>
    </source>
</reference>
<dbReference type="NCBIfam" id="NF003727">
    <property type="entry name" value="PRK05330.1"/>
    <property type="match status" value="1"/>
</dbReference>
<dbReference type="InterPro" id="IPR036406">
    <property type="entry name" value="Coprogen_oxidase_aer_sf"/>
</dbReference>
<dbReference type="PIRSF" id="PIRSF000166">
    <property type="entry name" value="Coproporphyri_ox"/>
    <property type="match status" value="1"/>
</dbReference>
<dbReference type="FunFam" id="3.40.1500.10:FF:000002">
    <property type="entry name" value="oxygen-dependent coproporphyrinogen-III oxidase, mitochondrial"/>
    <property type="match status" value="1"/>
</dbReference>
<evidence type="ECO:0000256" key="1">
    <source>
        <dbReference type="ARBA" id="ARBA00005168"/>
    </source>
</evidence>
<evidence type="ECO:0000256" key="6">
    <source>
        <dbReference type="ARBA" id="ARBA00023133"/>
    </source>
</evidence>
<keyword evidence="6" id="KW-0350">Heme biosynthesis</keyword>
<dbReference type="GO" id="GO:0005737">
    <property type="term" value="C:cytoplasm"/>
    <property type="evidence" value="ECO:0007669"/>
    <property type="project" value="TreeGrafter"/>
</dbReference>
<evidence type="ECO:0000313" key="8">
    <source>
        <dbReference type="EMBL" id="CDW27302.1"/>
    </source>
</evidence>
<protein>
    <recommendedName>
        <fullName evidence="4">coproporphyrinogen oxidase</fullName>
        <ecNumber evidence="4">1.3.3.3</ecNumber>
    </recommendedName>
</protein>
<dbReference type="OrthoDB" id="15318at2759"/>
<comment type="subunit">
    <text evidence="3">Homodimer.</text>
</comment>
<evidence type="ECO:0000256" key="7">
    <source>
        <dbReference type="ARBA" id="ARBA00023244"/>
    </source>
</evidence>
<dbReference type="GO" id="GO:0004109">
    <property type="term" value="F:coproporphyrinogen oxidase activity"/>
    <property type="evidence" value="ECO:0007669"/>
    <property type="project" value="UniProtKB-EC"/>
</dbReference>
<evidence type="ECO:0000256" key="4">
    <source>
        <dbReference type="ARBA" id="ARBA00012869"/>
    </source>
</evidence>
<dbReference type="PANTHER" id="PTHR10755:SF0">
    <property type="entry name" value="OXYGEN-DEPENDENT COPROPORPHYRINOGEN-III OXIDASE, MITOCHONDRIAL"/>
    <property type="match status" value="1"/>
</dbReference>
<dbReference type="EC" id="1.3.3.3" evidence="4"/>
<dbReference type="EMBL" id="HACA01009941">
    <property type="protein sequence ID" value="CDW27302.1"/>
    <property type="molecule type" value="Transcribed_RNA"/>
</dbReference>
<dbReference type="Gene3D" id="3.40.1500.10">
    <property type="entry name" value="Coproporphyrinogen III oxidase, aerobic"/>
    <property type="match status" value="1"/>
</dbReference>
<dbReference type="GO" id="GO:0006782">
    <property type="term" value="P:protoporphyrinogen IX biosynthetic process"/>
    <property type="evidence" value="ECO:0007669"/>
    <property type="project" value="UniProtKB-UniPathway"/>
</dbReference>